<evidence type="ECO:0008006" key="5">
    <source>
        <dbReference type="Google" id="ProtNLM"/>
    </source>
</evidence>
<feature type="region of interest" description="Disordered" evidence="1">
    <location>
        <begin position="314"/>
        <end position="356"/>
    </location>
</feature>
<feature type="region of interest" description="Disordered" evidence="1">
    <location>
        <begin position="802"/>
        <end position="874"/>
    </location>
</feature>
<feature type="region of interest" description="Disordered" evidence="1">
    <location>
        <begin position="154"/>
        <end position="197"/>
    </location>
</feature>
<sequence length="979" mass="110420">MTRGRRRRRRRQKEERKEKNFNEVVSNGYDDLLPLSHRQFVRASLRQGEEGGGNNAGLRRPSHSKSYRVLTIQITNTGLLPFLSSSSNPAYIALSGLPLFPSLSSSSSSTSKFMNVEKEAHLALSPVTSHLESFFTGSRFKYSFSSKATRASSNRRRLHGLSSLHSSSSSASKILKERGEEEEERRKATHGGLLSASSSSYLRESSVGDFSQASDRRLAANGDFPSVTSQGDLSKTSGENADLSLQKDPQKSEGGNERRREEPSLKRPLGISLENEEKENKGEKEKEIHEKERPNVFAFSDDWKSHLPAYAMWTESTTTRGAGGLGDTKKTSKEEEEEREERNFEDSSAHSLPSPPVILVEISKELHGRNRESRGQAGMLQLHLLIPLKEEEDLYMGQEREETSKSSSILASPSSAAVSACILEPPPSFLPSKKFLSSESRLKDEKSHPRGLKEDKNEMIDDGEDFFFCHCGARVWSEEKDSPHSQDLSTQKERRDRMKHKRQQEEALWLPFPLSIEDSRSNGTCASGLLAVNELERRRRNEKVSKRKKEKNSSSEEKKQNRLSSQQSPGVGLHPLSNSHLFSRSPSSVVDSSGVSTPQGPPHPSPPLRGGERESSREKMQVEKGEQDKKDELEEKLSRVSLSSFSSSPRVRKDELPTSSGDERKKLSLGPKTAKGDEGDLEKDQRRSEYKPYLAFLRSFSSGEDMVPCPLFYANRKFFIPFALLMLLVLIVVLLLAIHKRCIKICREGVVFVGVKQRIKLLGLWCKDQIHFLCCCLHMFFKRSRDRTSGVQLILIDEESSSTSTGRNSRHDRRGKSSSRQNLSKSAEGRGGQRHSRQHLSYSSSSSRGRSITSHTYPKQQEHPPHRQQRDGRPVFRQEVSPGLEREEDVFPETLDLPPQPSFSDYDGHLESPGYHASSHRTFFPLSGYPQQHEGGQILSQSQSAYEKIKKGRQAERQEKRELLPAVVGRHQHHHYDLP</sequence>
<evidence type="ECO:0000256" key="1">
    <source>
        <dbReference type="SAM" id="MobiDB-lite"/>
    </source>
</evidence>
<feature type="region of interest" description="Disordered" evidence="1">
    <location>
        <begin position="477"/>
        <end position="685"/>
    </location>
</feature>
<feature type="compositionally biased region" description="Basic and acidic residues" evidence="1">
    <location>
        <begin position="610"/>
        <end position="638"/>
    </location>
</feature>
<feature type="compositionally biased region" description="Low complexity" evidence="1">
    <location>
        <begin position="839"/>
        <end position="855"/>
    </location>
</feature>
<evidence type="ECO:0000256" key="2">
    <source>
        <dbReference type="SAM" id="Phobius"/>
    </source>
</evidence>
<feature type="compositionally biased region" description="Low complexity" evidence="1">
    <location>
        <begin position="160"/>
        <end position="172"/>
    </location>
</feature>
<feature type="compositionally biased region" description="Basic and acidic residues" evidence="1">
    <location>
        <begin position="860"/>
        <end position="874"/>
    </location>
</feature>
<feature type="compositionally biased region" description="Basic and acidic residues" evidence="1">
    <location>
        <begin position="477"/>
        <end position="496"/>
    </location>
</feature>
<feature type="transmembrane region" description="Helical" evidence="2">
    <location>
        <begin position="718"/>
        <end position="738"/>
    </location>
</feature>
<feature type="compositionally biased region" description="Basic and acidic residues" evidence="1">
    <location>
        <begin position="651"/>
        <end position="666"/>
    </location>
</feature>
<reference evidence="3 4" key="1">
    <citation type="journal article" date="2017" name="Int. J. Parasitol.">
        <title>The genome of the protozoan parasite Cystoisospora suis and a reverse vaccinology approach to identify vaccine candidates.</title>
        <authorList>
            <person name="Palmieri N."/>
            <person name="Shrestha A."/>
            <person name="Ruttkowski B."/>
            <person name="Beck T."/>
            <person name="Vogl C."/>
            <person name="Tomley F."/>
            <person name="Blake D.P."/>
            <person name="Joachim A."/>
        </authorList>
    </citation>
    <scope>NUCLEOTIDE SEQUENCE [LARGE SCALE GENOMIC DNA]</scope>
    <source>
        <strain evidence="3 4">Wien I</strain>
    </source>
</reference>
<feature type="region of interest" description="Disordered" evidence="1">
    <location>
        <begin position="433"/>
        <end position="458"/>
    </location>
</feature>
<feature type="compositionally biased region" description="Low complexity" evidence="1">
    <location>
        <begin position="639"/>
        <end position="649"/>
    </location>
</feature>
<proteinExistence type="predicted"/>
<feature type="region of interest" description="Disordered" evidence="1">
    <location>
        <begin position="880"/>
        <end position="899"/>
    </location>
</feature>
<feature type="compositionally biased region" description="Basic and acidic residues" evidence="1">
    <location>
        <begin position="278"/>
        <end position="293"/>
    </location>
</feature>
<dbReference type="RefSeq" id="XP_067918023.1">
    <property type="nucleotide sequence ID" value="XM_068069999.1"/>
</dbReference>
<feature type="compositionally biased region" description="Basic and acidic residues" evidence="1">
    <location>
        <begin position="12"/>
        <end position="21"/>
    </location>
</feature>
<dbReference type="AlphaFoldDB" id="A0A2C6KIR3"/>
<protein>
    <recommendedName>
        <fullName evidence="5">Transmembrane protein</fullName>
    </recommendedName>
</protein>
<feature type="compositionally biased region" description="Basic residues" evidence="1">
    <location>
        <begin position="970"/>
        <end position="979"/>
    </location>
</feature>
<feature type="compositionally biased region" description="Basic and acidic residues" evidence="1">
    <location>
        <begin position="248"/>
        <end position="265"/>
    </location>
</feature>
<accession>A0A2C6KIR3</accession>
<evidence type="ECO:0000313" key="3">
    <source>
        <dbReference type="EMBL" id="PHJ16294.1"/>
    </source>
</evidence>
<feature type="compositionally biased region" description="Basic and acidic residues" evidence="1">
    <location>
        <begin position="534"/>
        <end position="544"/>
    </location>
</feature>
<feature type="compositionally biased region" description="Basic and acidic residues" evidence="1">
    <location>
        <begin position="950"/>
        <end position="963"/>
    </location>
</feature>
<feature type="compositionally biased region" description="Basic and acidic residues" evidence="1">
    <location>
        <begin position="551"/>
        <end position="560"/>
    </location>
</feature>
<feature type="region of interest" description="Disordered" evidence="1">
    <location>
        <begin position="1"/>
        <end position="21"/>
    </location>
</feature>
<evidence type="ECO:0000313" key="4">
    <source>
        <dbReference type="Proteomes" id="UP000221165"/>
    </source>
</evidence>
<dbReference type="EMBL" id="MIGC01006262">
    <property type="protein sequence ID" value="PHJ16294.1"/>
    <property type="molecule type" value="Genomic_DNA"/>
</dbReference>
<gene>
    <name evidence="3" type="ORF">CSUI_009890</name>
</gene>
<keyword evidence="2" id="KW-0812">Transmembrane</keyword>
<feature type="compositionally biased region" description="Basic residues" evidence="1">
    <location>
        <begin position="808"/>
        <end position="817"/>
    </location>
</feature>
<feature type="compositionally biased region" description="Low complexity" evidence="1">
    <location>
        <begin position="583"/>
        <end position="598"/>
    </location>
</feature>
<keyword evidence="2" id="KW-1133">Transmembrane helix</keyword>
<organism evidence="3 4">
    <name type="scientific">Cystoisospora suis</name>
    <dbReference type="NCBI Taxonomy" id="483139"/>
    <lineage>
        <taxon>Eukaryota</taxon>
        <taxon>Sar</taxon>
        <taxon>Alveolata</taxon>
        <taxon>Apicomplexa</taxon>
        <taxon>Conoidasida</taxon>
        <taxon>Coccidia</taxon>
        <taxon>Eucoccidiorida</taxon>
        <taxon>Eimeriorina</taxon>
        <taxon>Sarcocystidae</taxon>
        <taxon>Cystoisospora</taxon>
    </lineage>
</organism>
<comment type="caution">
    <text evidence="3">The sequence shown here is derived from an EMBL/GenBank/DDBJ whole genome shotgun (WGS) entry which is preliminary data.</text>
</comment>
<dbReference type="GeneID" id="94433210"/>
<dbReference type="Proteomes" id="UP000221165">
    <property type="component" value="Unassembled WGS sequence"/>
</dbReference>
<feature type="compositionally biased region" description="Basic residues" evidence="1">
    <location>
        <begin position="1"/>
        <end position="11"/>
    </location>
</feature>
<dbReference type="VEuPathDB" id="ToxoDB:CSUI_009890"/>
<feature type="region of interest" description="Disordered" evidence="1">
    <location>
        <begin position="221"/>
        <end position="293"/>
    </location>
</feature>
<feature type="region of interest" description="Disordered" evidence="1">
    <location>
        <begin position="950"/>
        <end position="979"/>
    </location>
</feature>
<name>A0A2C6KIR3_9APIC</name>
<keyword evidence="4" id="KW-1185">Reference proteome</keyword>
<feature type="compositionally biased region" description="Basic and acidic residues" evidence="1">
    <location>
        <begin position="440"/>
        <end position="458"/>
    </location>
</feature>
<feature type="compositionally biased region" description="Polar residues" evidence="1">
    <location>
        <begin position="226"/>
        <end position="239"/>
    </location>
</feature>
<feature type="compositionally biased region" description="Basic and acidic residues" evidence="1">
    <location>
        <begin position="674"/>
        <end position="685"/>
    </location>
</feature>
<keyword evidence="2" id="KW-0472">Membrane</keyword>